<evidence type="ECO:0000259" key="1">
    <source>
        <dbReference type="Pfam" id="PF00501"/>
    </source>
</evidence>
<dbReference type="Proteomes" id="UP000290288">
    <property type="component" value="Unassembled WGS sequence"/>
</dbReference>
<evidence type="ECO:0008006" key="5">
    <source>
        <dbReference type="Google" id="ProtNLM"/>
    </source>
</evidence>
<organism evidence="3 4">
    <name type="scientific">Candolleomyces aberdarensis</name>
    <dbReference type="NCBI Taxonomy" id="2316362"/>
    <lineage>
        <taxon>Eukaryota</taxon>
        <taxon>Fungi</taxon>
        <taxon>Dikarya</taxon>
        <taxon>Basidiomycota</taxon>
        <taxon>Agaricomycotina</taxon>
        <taxon>Agaricomycetes</taxon>
        <taxon>Agaricomycetidae</taxon>
        <taxon>Agaricales</taxon>
        <taxon>Agaricineae</taxon>
        <taxon>Psathyrellaceae</taxon>
        <taxon>Candolleomyces</taxon>
    </lineage>
</organism>
<dbReference type="OrthoDB" id="10253115at2759"/>
<gene>
    <name evidence="3" type="ORF">EST38_g1046</name>
</gene>
<protein>
    <recommendedName>
        <fullName evidence="5">AMP-dependent synthetase/ligase domain-containing protein</fullName>
    </recommendedName>
</protein>
<dbReference type="Gene3D" id="3.30.300.30">
    <property type="match status" value="1"/>
</dbReference>
<feature type="domain" description="AMP-dependent synthetase/ligase" evidence="1">
    <location>
        <begin position="80"/>
        <end position="270"/>
    </location>
</feature>
<evidence type="ECO:0000313" key="4">
    <source>
        <dbReference type="Proteomes" id="UP000290288"/>
    </source>
</evidence>
<dbReference type="SUPFAM" id="SSF56801">
    <property type="entry name" value="Acetyl-CoA synthetase-like"/>
    <property type="match status" value="1"/>
</dbReference>
<dbReference type="InterPro" id="IPR020845">
    <property type="entry name" value="AMP-binding_CS"/>
</dbReference>
<dbReference type="Pfam" id="PF00501">
    <property type="entry name" value="AMP-binding"/>
    <property type="match status" value="2"/>
</dbReference>
<dbReference type="InterPro" id="IPR000873">
    <property type="entry name" value="AMP-dep_synth/lig_dom"/>
</dbReference>
<feature type="domain" description="AMP-binding enzyme C-terminal" evidence="2">
    <location>
        <begin position="430"/>
        <end position="513"/>
    </location>
</feature>
<dbReference type="STRING" id="2316362.A0A4V1Q597"/>
<sequence>MIRLKRHVFKHAVSTIRRRQLLTQSYVEGPLDPPLSTHTLPGFWRSEILEKYGERPALVARKESPRAHGGPPSKNMGVSKHLAWDFEEFGRHVDALARGLLAMGVQKGDRIGVIMGNTSAYAMLQWASASIGAILVTINPAYRLHELVNTLHLVGVKHLFVVPHIRTSTYVRMLAETFVQIRSQHPGEIQIEELPELRNLVVIDNAEESLADLEKLHIKSMVDWREVPIWREGTREARVQKEVEESLDRDEVINLQFTSGTTGLPKAVSVRNLASWTHGACIVYPSEIFDPEAIVDAVVEEKCTALHGVPTHFLGVLSEVEKRKKAGVGLDFSSLRTGIAAGTSIPIDLMKTLVKDLNLRELTVAYGMISFQTTPADPLIKRVETVGKIHPHVKAKIIDQEGKVVPVNTPVVGRVKDLIIRGGENLFPVQIENTLTAHHSIREAAVVSVPDPKYGEVVGAWIVREPGAEVELSRKEVRDVVWRGMNPQNAPAWVWFVNEDGTPEELPKTASGKVQKHVLRRWSKELAERQVGRVDQ</sequence>
<dbReference type="Gene3D" id="3.40.50.12780">
    <property type="entry name" value="N-terminal domain of ligase-like"/>
    <property type="match status" value="1"/>
</dbReference>
<dbReference type="PANTHER" id="PTHR43201:SF30">
    <property type="entry name" value="AMP-DEPENDENT SYNTHETASE_LIGASE DOMAIN-CONTAINING PROTEIN"/>
    <property type="match status" value="1"/>
</dbReference>
<evidence type="ECO:0000313" key="3">
    <source>
        <dbReference type="EMBL" id="RXW24828.1"/>
    </source>
</evidence>
<feature type="domain" description="AMP-dependent synthetase/ligase" evidence="1">
    <location>
        <begin position="273"/>
        <end position="413"/>
    </location>
</feature>
<dbReference type="Gene3D" id="2.30.38.10">
    <property type="entry name" value="Luciferase, Domain 3"/>
    <property type="match status" value="1"/>
</dbReference>
<comment type="caution">
    <text evidence="3">The sequence shown here is derived from an EMBL/GenBank/DDBJ whole genome shotgun (WGS) entry which is preliminary data.</text>
</comment>
<name>A0A4V1Q597_9AGAR</name>
<dbReference type="InterPro" id="IPR045851">
    <property type="entry name" value="AMP-bd_C_sf"/>
</dbReference>
<dbReference type="PANTHER" id="PTHR43201">
    <property type="entry name" value="ACYL-COA SYNTHETASE"/>
    <property type="match status" value="1"/>
</dbReference>
<dbReference type="InterPro" id="IPR025110">
    <property type="entry name" value="AMP-bd_C"/>
</dbReference>
<dbReference type="AlphaFoldDB" id="A0A4V1Q597"/>
<proteinExistence type="predicted"/>
<dbReference type="GO" id="GO:0006631">
    <property type="term" value="P:fatty acid metabolic process"/>
    <property type="evidence" value="ECO:0007669"/>
    <property type="project" value="TreeGrafter"/>
</dbReference>
<dbReference type="Pfam" id="PF13193">
    <property type="entry name" value="AMP-binding_C"/>
    <property type="match status" value="1"/>
</dbReference>
<reference evidence="3 4" key="1">
    <citation type="submission" date="2019-01" db="EMBL/GenBank/DDBJ databases">
        <title>Draft genome sequence of Psathyrella aberdarensis IHI B618.</title>
        <authorList>
            <person name="Buettner E."/>
            <person name="Kellner H."/>
        </authorList>
    </citation>
    <scope>NUCLEOTIDE SEQUENCE [LARGE SCALE GENOMIC DNA]</scope>
    <source>
        <strain evidence="3 4">IHI B618</strain>
    </source>
</reference>
<evidence type="ECO:0000259" key="2">
    <source>
        <dbReference type="Pfam" id="PF13193"/>
    </source>
</evidence>
<dbReference type="Gene3D" id="3.40.50.980">
    <property type="match status" value="1"/>
</dbReference>
<dbReference type="InterPro" id="IPR042099">
    <property type="entry name" value="ANL_N_sf"/>
</dbReference>
<keyword evidence="4" id="KW-1185">Reference proteome</keyword>
<dbReference type="GO" id="GO:0031956">
    <property type="term" value="F:medium-chain fatty acid-CoA ligase activity"/>
    <property type="evidence" value="ECO:0007669"/>
    <property type="project" value="TreeGrafter"/>
</dbReference>
<dbReference type="EMBL" id="SDEE01000013">
    <property type="protein sequence ID" value="RXW24828.1"/>
    <property type="molecule type" value="Genomic_DNA"/>
</dbReference>
<dbReference type="PROSITE" id="PS00455">
    <property type="entry name" value="AMP_BINDING"/>
    <property type="match status" value="1"/>
</dbReference>
<accession>A0A4V1Q597</accession>